<keyword evidence="2 4" id="KW-0238">DNA-binding</keyword>
<proteinExistence type="predicted"/>
<evidence type="ECO:0000313" key="7">
    <source>
        <dbReference type="Proteomes" id="UP000095280"/>
    </source>
</evidence>
<reference evidence="8" key="1">
    <citation type="submission" date="2016-11" db="UniProtKB">
        <authorList>
            <consortium name="WormBaseParasite"/>
        </authorList>
    </citation>
    <scope>IDENTIFICATION</scope>
</reference>
<sequence length="424" mass="46213">FSDKSDKLVLPTCTEDLIATFPLLQLQKILLTMTLDDDCIEYDADYGAGQRETDDDLDLPGVSNAAAGRSASMTSTNRLSRRRRWLRRPETAAAAAQPARSEATTRNRKLTLSGICEFIMNRFPYYKERRADVVLLATVEGRMCACAAGDCRRADVVLLATVEGADVVLLATVEGAMLCWLDCRSDLADCRRADVVLWTLGGLCERRGGCCAVGDVEGADIPGLAEQHRHNLSLKRLLRKNPSRAGQPGQGQLLDAGPQSEDMFDNGSFLRRREALQATVHGAPICLARRRVFCGPPPQLPPFGLHHHITSISISICKHHHLPLPPPPPPPQCRFTCRHLRLAAAARAAEPPASAVQELPFEFSGRGNRSNSGRLMLPRRSRLPASDPTAATAPAGWAAVRLRDLPEADAADCWSAAAPPSWIR</sequence>
<comment type="subcellular location">
    <subcellularLocation>
        <location evidence="4">Nucleus</location>
    </subcellularLocation>
</comment>
<feature type="region of interest" description="Disordered" evidence="5">
    <location>
        <begin position="51"/>
        <end position="76"/>
    </location>
</feature>
<dbReference type="WBParaSite" id="snap_masked-unitig_38389-processed-gene-0.0-mRNA-1">
    <property type="protein sequence ID" value="snap_masked-unitig_38389-processed-gene-0.0-mRNA-1"/>
    <property type="gene ID" value="snap_masked-unitig_38389-processed-gene-0.0"/>
</dbReference>
<dbReference type="GO" id="GO:0000981">
    <property type="term" value="F:DNA-binding transcription factor activity, RNA polymerase II-specific"/>
    <property type="evidence" value="ECO:0007669"/>
    <property type="project" value="TreeGrafter"/>
</dbReference>
<evidence type="ECO:0000256" key="3">
    <source>
        <dbReference type="ARBA" id="ARBA00023163"/>
    </source>
</evidence>
<dbReference type="AlphaFoldDB" id="A0A1I8JRA6"/>
<feature type="domain" description="Fork-head" evidence="6">
    <location>
        <begin position="88"/>
        <end position="274"/>
    </location>
</feature>
<dbReference type="PANTHER" id="PTHR11829">
    <property type="entry name" value="FORKHEAD BOX PROTEIN"/>
    <property type="match status" value="1"/>
</dbReference>
<organism evidence="7 8">
    <name type="scientific">Macrostomum lignano</name>
    <dbReference type="NCBI Taxonomy" id="282301"/>
    <lineage>
        <taxon>Eukaryota</taxon>
        <taxon>Metazoa</taxon>
        <taxon>Spiralia</taxon>
        <taxon>Lophotrochozoa</taxon>
        <taxon>Platyhelminthes</taxon>
        <taxon>Rhabditophora</taxon>
        <taxon>Macrostomorpha</taxon>
        <taxon>Macrostomida</taxon>
        <taxon>Macrostomidae</taxon>
        <taxon>Macrostomum</taxon>
    </lineage>
</organism>
<keyword evidence="4" id="KW-0539">Nucleus</keyword>
<keyword evidence="1" id="KW-0805">Transcription regulation</keyword>
<dbReference type="GO" id="GO:0000978">
    <property type="term" value="F:RNA polymerase II cis-regulatory region sequence-specific DNA binding"/>
    <property type="evidence" value="ECO:0007669"/>
    <property type="project" value="TreeGrafter"/>
</dbReference>
<dbReference type="Proteomes" id="UP000095280">
    <property type="component" value="Unplaced"/>
</dbReference>
<evidence type="ECO:0000313" key="8">
    <source>
        <dbReference type="WBParaSite" id="snap_masked-unitig_38389-processed-gene-0.0-mRNA-1"/>
    </source>
</evidence>
<dbReference type="PANTHER" id="PTHR11829:SF361">
    <property type="entry name" value="FORKHEAD BOX PROTEIN D4-LIKE 1"/>
    <property type="match status" value="1"/>
</dbReference>
<dbReference type="InterPro" id="IPR050211">
    <property type="entry name" value="FOX_domain-containing"/>
</dbReference>
<keyword evidence="3" id="KW-0804">Transcription</keyword>
<protein>
    <submittedName>
        <fullName evidence="8">Fork-head domain-containing protein</fullName>
    </submittedName>
</protein>
<name>A0A1I8JRA6_9PLAT</name>
<dbReference type="GO" id="GO:0005634">
    <property type="term" value="C:nucleus"/>
    <property type="evidence" value="ECO:0007669"/>
    <property type="project" value="UniProtKB-SubCell"/>
</dbReference>
<dbReference type="InterPro" id="IPR001766">
    <property type="entry name" value="Fork_head_dom"/>
</dbReference>
<dbReference type="PROSITE" id="PS50039">
    <property type="entry name" value="FORK_HEAD_3"/>
    <property type="match status" value="1"/>
</dbReference>
<dbReference type="InterPro" id="IPR036388">
    <property type="entry name" value="WH-like_DNA-bd_sf"/>
</dbReference>
<dbReference type="SMART" id="SM00339">
    <property type="entry name" value="FH"/>
    <property type="match status" value="1"/>
</dbReference>
<feature type="region of interest" description="Disordered" evidence="5">
    <location>
        <begin position="241"/>
        <end position="260"/>
    </location>
</feature>
<dbReference type="Gene3D" id="1.10.10.10">
    <property type="entry name" value="Winged helix-like DNA-binding domain superfamily/Winged helix DNA-binding domain"/>
    <property type="match status" value="1"/>
</dbReference>
<accession>A0A1I8JRA6</accession>
<evidence type="ECO:0000256" key="1">
    <source>
        <dbReference type="ARBA" id="ARBA00023015"/>
    </source>
</evidence>
<evidence type="ECO:0000256" key="2">
    <source>
        <dbReference type="ARBA" id="ARBA00023125"/>
    </source>
</evidence>
<evidence type="ECO:0000259" key="6">
    <source>
        <dbReference type="PROSITE" id="PS50039"/>
    </source>
</evidence>
<evidence type="ECO:0000256" key="4">
    <source>
        <dbReference type="PROSITE-ProRule" id="PRU00089"/>
    </source>
</evidence>
<keyword evidence="7" id="KW-1185">Reference proteome</keyword>
<dbReference type="GO" id="GO:0030154">
    <property type="term" value="P:cell differentiation"/>
    <property type="evidence" value="ECO:0007669"/>
    <property type="project" value="TreeGrafter"/>
</dbReference>
<dbReference type="GO" id="GO:0009653">
    <property type="term" value="P:anatomical structure morphogenesis"/>
    <property type="evidence" value="ECO:0007669"/>
    <property type="project" value="TreeGrafter"/>
</dbReference>
<evidence type="ECO:0000256" key="5">
    <source>
        <dbReference type="SAM" id="MobiDB-lite"/>
    </source>
</evidence>
<feature type="DNA-binding region" description="Fork-head" evidence="4">
    <location>
        <begin position="88"/>
        <end position="274"/>
    </location>
</feature>